<dbReference type="SUPFAM" id="SSF53474">
    <property type="entry name" value="alpha/beta-Hydrolases"/>
    <property type="match status" value="1"/>
</dbReference>
<evidence type="ECO:0000259" key="4">
    <source>
        <dbReference type="Pfam" id="PF00135"/>
    </source>
</evidence>
<dbReference type="GO" id="GO:0016787">
    <property type="term" value="F:hydrolase activity"/>
    <property type="evidence" value="ECO:0007669"/>
    <property type="project" value="UniProtKB-KW"/>
</dbReference>
<sequence>MQLLRIAVFFFSSLVLANNRCKSLPTVDLGYEIHQAIAFNETGQYYDFSNIRYARPPTGELRFTAPQLPLVNRTSVQRGEGAISCPQAYAVWYLCGKEQMAGNIKSSDECDASLLPPAEPSEQEDCLFLDIIVPKSIFDNRRHQKAPVMVWVYGGGFAFGKKGGDGSAAGLVERSKAVDPDGHGVVYVQFNYRGGAFGFLSGPNIERNGTANAGLLDQRLLLEWVQDKIHLFGGDRSRVTVFGQSAGGGSILHQITAYGGLKGPAPFRQAILQSPGFPLKPGHYQQDQLLQSFLQKVNASSIDKARKLPFEVLQAANVEIVANSLQGTFSWAPIPDGSFVPALPGSLLAQGSYDKSVKVMTGFNGHETLFFTGQNNTNNSVFVNSLEMTFPGAQKSIIDYIVDDLYPPVFDGSYPYDSFFTRAKLALAEAAFTCNTAYLQKAVRERFSTYGYRFSVPPAVHGQDVPYTFFNGLDPPVPTDIALALQSYLVSFAISGQPNLHSHIDIPVYGDKEKILDFNVTGIRTIKDPNTNERCDWWQKALYY</sequence>
<feature type="chain" id="PRO_5034405765" description="Carboxylic ester hydrolase" evidence="3">
    <location>
        <begin position="18"/>
        <end position="544"/>
    </location>
</feature>
<dbReference type="PROSITE" id="PS00122">
    <property type="entry name" value="CARBOXYLESTERASE_B_1"/>
    <property type="match status" value="1"/>
</dbReference>
<keyword evidence="6" id="KW-1185">Reference proteome</keyword>
<keyword evidence="3" id="KW-0732">Signal</keyword>
<dbReference type="OrthoDB" id="408631at2759"/>
<evidence type="ECO:0000313" key="6">
    <source>
        <dbReference type="Proteomes" id="UP000604273"/>
    </source>
</evidence>
<evidence type="ECO:0000313" key="5">
    <source>
        <dbReference type="EMBL" id="KAF4948038.1"/>
    </source>
</evidence>
<organism evidence="5 6">
    <name type="scientific">Fusarium gaditjirri</name>
    <dbReference type="NCBI Taxonomy" id="282569"/>
    <lineage>
        <taxon>Eukaryota</taxon>
        <taxon>Fungi</taxon>
        <taxon>Dikarya</taxon>
        <taxon>Ascomycota</taxon>
        <taxon>Pezizomycotina</taxon>
        <taxon>Sordariomycetes</taxon>
        <taxon>Hypocreomycetidae</taxon>
        <taxon>Hypocreales</taxon>
        <taxon>Nectriaceae</taxon>
        <taxon>Fusarium</taxon>
        <taxon>Fusarium nisikadoi species complex</taxon>
    </lineage>
</organism>
<feature type="signal peptide" evidence="3">
    <location>
        <begin position="1"/>
        <end position="17"/>
    </location>
</feature>
<dbReference type="PROSITE" id="PS00941">
    <property type="entry name" value="CARBOXYLESTERASE_B_2"/>
    <property type="match status" value="1"/>
</dbReference>
<dbReference type="Pfam" id="PF00135">
    <property type="entry name" value="COesterase"/>
    <property type="match status" value="1"/>
</dbReference>
<dbReference type="EMBL" id="JABFAI010000272">
    <property type="protein sequence ID" value="KAF4948038.1"/>
    <property type="molecule type" value="Genomic_DNA"/>
</dbReference>
<dbReference type="PANTHER" id="PTHR11559">
    <property type="entry name" value="CARBOXYLESTERASE"/>
    <property type="match status" value="1"/>
</dbReference>
<reference evidence="5" key="1">
    <citation type="journal article" date="2020" name="BMC Genomics">
        <title>Correction to: Identification and distribution of gene clusters required for synthesis of sphingolipid metabolism inhibitors in diverse species of the filamentous fungus Fusarium.</title>
        <authorList>
            <person name="Kim H.S."/>
            <person name="Lohmar J.M."/>
            <person name="Busman M."/>
            <person name="Brown D.W."/>
            <person name="Naumann T.A."/>
            <person name="Divon H.H."/>
            <person name="Lysoe E."/>
            <person name="Uhlig S."/>
            <person name="Proctor R.H."/>
        </authorList>
    </citation>
    <scope>NUCLEOTIDE SEQUENCE</scope>
    <source>
        <strain evidence="5">NRRL 45417</strain>
    </source>
</reference>
<evidence type="ECO:0000256" key="3">
    <source>
        <dbReference type="RuleBase" id="RU361235"/>
    </source>
</evidence>
<dbReference type="AlphaFoldDB" id="A0A8H4SYS3"/>
<dbReference type="InterPro" id="IPR029058">
    <property type="entry name" value="AB_hydrolase_fold"/>
</dbReference>
<keyword evidence="2 3" id="KW-0378">Hydrolase</keyword>
<dbReference type="InterPro" id="IPR050309">
    <property type="entry name" value="Type-B_Carboxylest/Lipase"/>
</dbReference>
<evidence type="ECO:0000256" key="1">
    <source>
        <dbReference type="ARBA" id="ARBA00005964"/>
    </source>
</evidence>
<dbReference type="InterPro" id="IPR002018">
    <property type="entry name" value="CarbesteraseB"/>
</dbReference>
<dbReference type="Gene3D" id="3.40.50.1820">
    <property type="entry name" value="alpha/beta hydrolase"/>
    <property type="match status" value="1"/>
</dbReference>
<proteinExistence type="inferred from homology"/>
<reference evidence="5" key="2">
    <citation type="submission" date="2020-05" db="EMBL/GenBank/DDBJ databases">
        <authorList>
            <person name="Kim H.-S."/>
            <person name="Proctor R.H."/>
            <person name="Brown D.W."/>
        </authorList>
    </citation>
    <scope>NUCLEOTIDE SEQUENCE</scope>
    <source>
        <strain evidence="5">NRRL 45417</strain>
    </source>
</reference>
<protein>
    <recommendedName>
        <fullName evidence="3">Carboxylic ester hydrolase</fullName>
        <ecNumber evidence="3">3.1.1.-</ecNumber>
    </recommendedName>
</protein>
<dbReference type="EC" id="3.1.1.-" evidence="3"/>
<evidence type="ECO:0000256" key="2">
    <source>
        <dbReference type="ARBA" id="ARBA00022801"/>
    </source>
</evidence>
<name>A0A8H4SYS3_9HYPO</name>
<dbReference type="Proteomes" id="UP000604273">
    <property type="component" value="Unassembled WGS sequence"/>
</dbReference>
<gene>
    <name evidence="5" type="ORF">FGADI_9929</name>
</gene>
<comment type="caution">
    <text evidence="5">The sequence shown here is derived from an EMBL/GenBank/DDBJ whole genome shotgun (WGS) entry which is preliminary data.</text>
</comment>
<comment type="similarity">
    <text evidence="1 3">Belongs to the type-B carboxylesterase/lipase family.</text>
</comment>
<dbReference type="InterPro" id="IPR019826">
    <property type="entry name" value="Carboxylesterase_B_AS"/>
</dbReference>
<dbReference type="InterPro" id="IPR019819">
    <property type="entry name" value="Carboxylesterase_B_CS"/>
</dbReference>
<accession>A0A8H4SYS3</accession>
<feature type="domain" description="Carboxylesterase type B" evidence="4">
    <location>
        <begin position="41"/>
        <end position="538"/>
    </location>
</feature>